<dbReference type="Proteomes" id="UP001567538">
    <property type="component" value="Unassembled WGS sequence"/>
</dbReference>
<name>A0ABD1GB68_SALDI</name>
<proteinExistence type="predicted"/>
<evidence type="ECO:0000313" key="2">
    <source>
        <dbReference type="Proteomes" id="UP001567538"/>
    </source>
</evidence>
<keyword evidence="2" id="KW-1185">Reference proteome</keyword>
<comment type="caution">
    <text evidence="1">The sequence shown here is derived from an EMBL/GenBank/DDBJ whole genome shotgun (WGS) entry which is preliminary data.</text>
</comment>
<organism evidence="1 2">
    <name type="scientific">Salvia divinorum</name>
    <name type="common">Maria pastora</name>
    <name type="synonym">Diviner's sage</name>
    <dbReference type="NCBI Taxonomy" id="28513"/>
    <lineage>
        <taxon>Eukaryota</taxon>
        <taxon>Viridiplantae</taxon>
        <taxon>Streptophyta</taxon>
        <taxon>Embryophyta</taxon>
        <taxon>Tracheophyta</taxon>
        <taxon>Spermatophyta</taxon>
        <taxon>Magnoliopsida</taxon>
        <taxon>eudicotyledons</taxon>
        <taxon>Gunneridae</taxon>
        <taxon>Pentapetalae</taxon>
        <taxon>asterids</taxon>
        <taxon>lamiids</taxon>
        <taxon>Lamiales</taxon>
        <taxon>Lamiaceae</taxon>
        <taxon>Nepetoideae</taxon>
        <taxon>Mentheae</taxon>
        <taxon>Salviinae</taxon>
        <taxon>Salvia</taxon>
        <taxon>Salvia subgen. Calosphace</taxon>
    </lineage>
</organism>
<evidence type="ECO:0000313" key="1">
    <source>
        <dbReference type="EMBL" id="KAL1541384.1"/>
    </source>
</evidence>
<sequence>MGSIYRLLLHDKVLFKGITKMENSRAPWSIIGVILPALETAKWQLEDFEREVHMSAFADESLFVKCKRYKICRA</sequence>
<dbReference type="AlphaFoldDB" id="A0ABD1GB68"/>
<dbReference type="EMBL" id="JBEAFC010000009">
    <property type="protein sequence ID" value="KAL1541384.1"/>
    <property type="molecule type" value="Genomic_DNA"/>
</dbReference>
<reference evidence="1 2" key="1">
    <citation type="submission" date="2024-06" db="EMBL/GenBank/DDBJ databases">
        <title>A chromosome level genome sequence of Diviner's sage (Salvia divinorum).</title>
        <authorList>
            <person name="Ford S.A."/>
            <person name="Ro D.-K."/>
            <person name="Ness R.W."/>
            <person name="Phillips M.A."/>
        </authorList>
    </citation>
    <scope>NUCLEOTIDE SEQUENCE [LARGE SCALE GENOMIC DNA]</scope>
    <source>
        <strain evidence="1">SAF-2024a</strain>
        <tissue evidence="1">Leaf</tissue>
    </source>
</reference>
<accession>A0ABD1GB68</accession>
<gene>
    <name evidence="1" type="ORF">AAHA92_25613</name>
</gene>
<protein>
    <submittedName>
        <fullName evidence="1">Uncharacterized protein</fullName>
    </submittedName>
</protein>